<dbReference type="KEGG" id="lbc:LACBIDRAFT_330939"/>
<dbReference type="OrthoDB" id="3270804at2759"/>
<dbReference type="RefSeq" id="XP_001885353.1">
    <property type="nucleotide sequence ID" value="XM_001885318.1"/>
</dbReference>
<dbReference type="HOGENOM" id="CLU_1695786_0_0_1"/>
<organism evidence="2">
    <name type="scientific">Laccaria bicolor (strain S238N-H82 / ATCC MYA-4686)</name>
    <name type="common">Bicoloured deceiver</name>
    <name type="synonym">Laccaria laccata var. bicolor</name>
    <dbReference type="NCBI Taxonomy" id="486041"/>
    <lineage>
        <taxon>Eukaryota</taxon>
        <taxon>Fungi</taxon>
        <taxon>Dikarya</taxon>
        <taxon>Basidiomycota</taxon>
        <taxon>Agaricomycotina</taxon>
        <taxon>Agaricomycetes</taxon>
        <taxon>Agaricomycetidae</taxon>
        <taxon>Agaricales</taxon>
        <taxon>Agaricineae</taxon>
        <taxon>Hydnangiaceae</taxon>
        <taxon>Laccaria</taxon>
    </lineage>
</organism>
<name>B0DMQ9_LACBS</name>
<reference evidence="1 2" key="1">
    <citation type="journal article" date="2008" name="Nature">
        <title>The genome of Laccaria bicolor provides insights into mycorrhizal symbiosis.</title>
        <authorList>
            <person name="Martin F."/>
            <person name="Aerts A."/>
            <person name="Ahren D."/>
            <person name="Brun A."/>
            <person name="Danchin E.G.J."/>
            <person name="Duchaussoy F."/>
            <person name="Gibon J."/>
            <person name="Kohler A."/>
            <person name="Lindquist E."/>
            <person name="Pereda V."/>
            <person name="Salamov A."/>
            <person name="Shapiro H.J."/>
            <person name="Wuyts J."/>
            <person name="Blaudez D."/>
            <person name="Buee M."/>
            <person name="Brokstein P."/>
            <person name="Canbaeck B."/>
            <person name="Cohen D."/>
            <person name="Courty P.E."/>
            <person name="Coutinho P.M."/>
            <person name="Delaruelle C."/>
            <person name="Detter J.C."/>
            <person name="Deveau A."/>
            <person name="DiFazio S."/>
            <person name="Duplessis S."/>
            <person name="Fraissinet-Tachet L."/>
            <person name="Lucic E."/>
            <person name="Frey-Klett P."/>
            <person name="Fourrey C."/>
            <person name="Feussner I."/>
            <person name="Gay G."/>
            <person name="Grimwood J."/>
            <person name="Hoegger P.J."/>
            <person name="Jain P."/>
            <person name="Kilaru S."/>
            <person name="Labbe J."/>
            <person name="Lin Y.C."/>
            <person name="Legue V."/>
            <person name="Le Tacon F."/>
            <person name="Marmeisse R."/>
            <person name="Melayah D."/>
            <person name="Montanini B."/>
            <person name="Muratet M."/>
            <person name="Nehls U."/>
            <person name="Niculita-Hirzel H."/>
            <person name="Oudot-Le Secq M.P."/>
            <person name="Peter M."/>
            <person name="Quesneville H."/>
            <person name="Rajashekar B."/>
            <person name="Reich M."/>
            <person name="Rouhier N."/>
            <person name="Schmutz J."/>
            <person name="Yin T."/>
            <person name="Chalot M."/>
            <person name="Henrissat B."/>
            <person name="Kuees U."/>
            <person name="Lucas S."/>
            <person name="Van de Peer Y."/>
            <person name="Podila G.K."/>
            <person name="Polle A."/>
            <person name="Pukkila P.J."/>
            <person name="Richardson P.M."/>
            <person name="Rouze P."/>
            <person name="Sanders I.R."/>
            <person name="Stajich J.E."/>
            <person name="Tunlid A."/>
            <person name="Tuskan G."/>
            <person name="Grigoriev I.V."/>
        </authorList>
    </citation>
    <scope>NUCLEOTIDE SEQUENCE [LARGE SCALE GENOMIC DNA]</scope>
    <source>
        <strain evidence="2">S238N-H82 / ATCC MYA-4686</strain>
    </source>
</reference>
<evidence type="ECO:0000313" key="2">
    <source>
        <dbReference type="Proteomes" id="UP000001194"/>
    </source>
</evidence>
<dbReference type="Proteomes" id="UP000001194">
    <property type="component" value="Unassembled WGS sequence"/>
</dbReference>
<keyword evidence="2" id="KW-1185">Reference proteome</keyword>
<evidence type="ECO:0000313" key="1">
    <source>
        <dbReference type="EMBL" id="EDR04098.1"/>
    </source>
</evidence>
<dbReference type="EMBL" id="DS547120">
    <property type="protein sequence ID" value="EDR04098.1"/>
    <property type="molecule type" value="Genomic_DNA"/>
</dbReference>
<dbReference type="AlphaFoldDB" id="B0DMQ9"/>
<sequence>MLDLPQEKLSRDENCRACATPMTSAAPTQSGAVATYQELLKTSGWDEASAVLEVADAALETVYDSPAVTDPAQSSFSTDPVANFDNRWIPGVYRGAHHLSGNSTGTPGGTVQRFTDKDHALAAYHAAVIAGNALEVTVTTTRRVIMPSDPVTIVD</sequence>
<proteinExistence type="predicted"/>
<accession>B0DMQ9</accession>
<dbReference type="InParanoid" id="B0DMQ9"/>
<dbReference type="GeneID" id="6081005"/>
<protein>
    <submittedName>
        <fullName evidence="1">Predicted protein</fullName>
    </submittedName>
</protein>
<gene>
    <name evidence="1" type="ORF">LACBIDRAFT_330939</name>
</gene>